<dbReference type="EMBL" id="CAKKNE010000006">
    <property type="protein sequence ID" value="CAH0378679.1"/>
    <property type="molecule type" value="Genomic_DNA"/>
</dbReference>
<dbReference type="AlphaFoldDB" id="A0A7S4A262"/>
<evidence type="ECO:0000313" key="2">
    <source>
        <dbReference type="EMBL" id="CAE0701302.1"/>
    </source>
</evidence>
<dbReference type="OrthoDB" id="120976at2759"/>
<feature type="compositionally biased region" description="Basic residues" evidence="1">
    <location>
        <begin position="1097"/>
        <end position="1113"/>
    </location>
</feature>
<dbReference type="SUPFAM" id="SSF52047">
    <property type="entry name" value="RNI-like"/>
    <property type="match status" value="1"/>
</dbReference>
<evidence type="ECO:0000313" key="3">
    <source>
        <dbReference type="EMBL" id="CAH0378679.1"/>
    </source>
</evidence>
<dbReference type="Proteomes" id="UP000789595">
    <property type="component" value="Unassembled WGS sequence"/>
</dbReference>
<dbReference type="PANTHER" id="PTHR24110">
    <property type="entry name" value="CENTROSOMAL PROTEIN OF 78 KDA"/>
    <property type="match status" value="1"/>
</dbReference>
<feature type="region of interest" description="Disordered" evidence="1">
    <location>
        <begin position="1"/>
        <end position="28"/>
    </location>
</feature>
<dbReference type="SMART" id="SM00368">
    <property type="entry name" value="LRR_RI"/>
    <property type="match status" value="2"/>
</dbReference>
<dbReference type="InterPro" id="IPR032675">
    <property type="entry name" value="LRR_dom_sf"/>
</dbReference>
<protein>
    <submittedName>
        <fullName evidence="2">Uncharacterized protein</fullName>
    </submittedName>
</protein>
<organism evidence="2">
    <name type="scientific">Pelagomonas calceolata</name>
    <dbReference type="NCBI Taxonomy" id="35677"/>
    <lineage>
        <taxon>Eukaryota</taxon>
        <taxon>Sar</taxon>
        <taxon>Stramenopiles</taxon>
        <taxon>Ochrophyta</taxon>
        <taxon>Pelagophyceae</taxon>
        <taxon>Pelagomonadales</taxon>
        <taxon>Pelagomonadaceae</taxon>
        <taxon>Pelagomonas</taxon>
    </lineage>
</organism>
<keyword evidence="4" id="KW-1185">Reference proteome</keyword>
<gene>
    <name evidence="2" type="ORF">PCAL00307_LOCUS16738</name>
    <name evidence="3" type="ORF">PECAL_6P02750</name>
</gene>
<reference evidence="3" key="2">
    <citation type="submission" date="2021-11" db="EMBL/GenBank/DDBJ databases">
        <authorList>
            <consortium name="Genoscope - CEA"/>
            <person name="William W."/>
        </authorList>
    </citation>
    <scope>NUCLEOTIDE SEQUENCE</scope>
</reference>
<proteinExistence type="predicted"/>
<dbReference type="EMBL" id="HBIW01019447">
    <property type="protein sequence ID" value="CAE0701302.1"/>
    <property type="molecule type" value="Transcribed_RNA"/>
</dbReference>
<name>A0A7S4A262_9STRA</name>
<evidence type="ECO:0000313" key="4">
    <source>
        <dbReference type="Proteomes" id="UP000789595"/>
    </source>
</evidence>
<feature type="region of interest" description="Disordered" evidence="1">
    <location>
        <begin position="1064"/>
        <end position="1123"/>
    </location>
</feature>
<reference evidence="2" key="1">
    <citation type="submission" date="2021-01" db="EMBL/GenBank/DDBJ databases">
        <authorList>
            <person name="Corre E."/>
            <person name="Pelletier E."/>
            <person name="Niang G."/>
            <person name="Scheremetjew M."/>
            <person name="Finn R."/>
            <person name="Kale V."/>
            <person name="Holt S."/>
            <person name="Cochrane G."/>
            <person name="Meng A."/>
            <person name="Brown T."/>
            <person name="Cohen L."/>
        </authorList>
    </citation>
    <scope>NUCLEOTIDE SEQUENCE</scope>
    <source>
        <strain evidence="2">CCMP1756</strain>
    </source>
</reference>
<dbReference type="PANTHER" id="PTHR24110:SF3">
    <property type="entry name" value="CENTROSOMAL PROTEIN OF 78 KDA"/>
    <property type="match status" value="1"/>
</dbReference>
<accession>A0A7S4A262</accession>
<dbReference type="Gene3D" id="3.80.10.10">
    <property type="entry name" value="Ribonuclease Inhibitor"/>
    <property type="match status" value="1"/>
</dbReference>
<sequence>MALVLHNAAEAAKRQPNKRKTPVPTVPGGEVLIEVQPTDAGREALQRLHKASNAPSLVTLAAHFPPSSAPCSTRDARLVADAAKALCRGATATHLRGLEVSGQVPSQCVDAVLSTLSLQPKQSVSCGLRYVTLESLALSAESTRLLCGSLGKCPASIISLRRCGLDDSCAIHVANLIRAHACQRDESAWARGLRLDASKRRLPGEGGLRAFDLTHNCLGDALCDHVASALSADQHLLALNLSHNRVTAKGAQHFASVLVDAPSEGNALLWLGLEGCKGFLSDAYAQTSKALEQRREKESTSSMAEADAAARQLIECWLRDATTTPPTELLIANSQKPPSPDDAAAELFARRVGTHAPSQRFRSPEELDACLRGVRVDVADARELRAADAAVRRAAKALRRDSDCDEWAASLASSDGCVSSAAVLSGLRVLLAGSPQALIDAAARRLDALAGQAPGVRVPATEYGQALREAAEHSGDQHAAARDDAVGAVLDAIDAYVKTKGRVGLFQDIAGKKRSASVADLRDFLSREGLGTVTIEAATDQQDELNFVSSSRARRGTKQSAKKARLPRDAEQGDLASYLVALAGAPKRLTATQLGAALIDAKRRASRALEVASQALAVRGVATSLQVDLEEWSRALDPDVTGKVSKATLIESLMSSQPALQAAGDPAKLAASLQADAILAFAGCDEADCQVDDVCRVLTESGDVGAKALRRVAHGAGACSVLEHARKNRWTISTLTRQLRGKKDAARAPPGCTRNELRSALRRWGLTTQEENCVDRFREMTTRKPIIVPPSPKKTVQKKKEPTVSNKKVTVLSLADVLTFARRVADDDAAAVSSTRLDDAVRRSRRRAATAAKLREGASDLEALRAELRDRGVELDAWLEAAERVVPLSGELHPSGTLSAPAALSAADLATGLSGLMRVSEAPAAARDALTSIVDRAVHALAAYAREPSDFPALELRELRAANARAAAVAKRARDDDKVSDAKLVDAASDRRDAVVFRVAEAIDAILERKKWRVADLLQAAVAFDDRGQDKCSPRALCRALRAWGLFRCRDAAEDADYARFIGEPRSISKPPPPPKRKDPFRRKKKVQPPPVEIPKPRRKTPRRKAPPSRRKPSAAQAAKDAEEADLLAQLECALVTMASKISHIESKLEGSST</sequence>
<evidence type="ECO:0000256" key="1">
    <source>
        <dbReference type="SAM" id="MobiDB-lite"/>
    </source>
</evidence>